<name>A0A412IYM3_9FIRM</name>
<comment type="caution">
    <text evidence="1">The sequence shown here is derived from an EMBL/GenBank/DDBJ whole genome shotgun (WGS) entry which is preliminary data.</text>
</comment>
<proteinExistence type="predicted"/>
<evidence type="ECO:0000313" key="1">
    <source>
        <dbReference type="EMBL" id="RGS45164.1"/>
    </source>
</evidence>
<dbReference type="AlphaFoldDB" id="A0A412IYM3"/>
<gene>
    <name evidence="1" type="ORF">DWX92_08805</name>
</gene>
<protein>
    <submittedName>
        <fullName evidence="1">DUF1836 domain-containing protein</fullName>
    </submittedName>
</protein>
<sequence>MIMKNYTFPRWNDLPEIELYMDQVITYMNDKLKDTYFYDEKFITKSMINNYVKTGIVHPPVKKHYTKSHLAYFLVLTILKRCYSMQQITSLLRIYTNMKDSTIEQAYDLFISRFENSLNDVFENNRNTIEFENNNHEQELMDNVIQCIIYKMHTEYTLKKYEQE</sequence>
<reference evidence="1 2" key="1">
    <citation type="submission" date="2018-08" db="EMBL/GenBank/DDBJ databases">
        <title>A genome reference for cultivated species of the human gut microbiota.</title>
        <authorList>
            <person name="Zou Y."/>
            <person name="Xue W."/>
            <person name="Luo G."/>
        </authorList>
    </citation>
    <scope>NUCLEOTIDE SEQUENCE [LARGE SCALE GENOMIC DNA]</scope>
    <source>
        <strain evidence="1 2">AF22-10AC</strain>
    </source>
</reference>
<dbReference type="Pfam" id="PF08876">
    <property type="entry name" value="DUF1836"/>
    <property type="match status" value="1"/>
</dbReference>
<dbReference type="EMBL" id="QRVM01000043">
    <property type="protein sequence ID" value="RGS45164.1"/>
    <property type="molecule type" value="Genomic_DNA"/>
</dbReference>
<evidence type="ECO:0000313" key="2">
    <source>
        <dbReference type="Proteomes" id="UP000285274"/>
    </source>
</evidence>
<dbReference type="PANTHER" id="PTHR40056">
    <property type="entry name" value="HYPOTHETICAL CYTOSOLIC PROTEIN"/>
    <property type="match status" value="1"/>
</dbReference>
<dbReference type="InterPro" id="IPR014975">
    <property type="entry name" value="DUF1836"/>
</dbReference>
<dbReference type="Proteomes" id="UP000285274">
    <property type="component" value="Unassembled WGS sequence"/>
</dbReference>
<organism evidence="1 2">
    <name type="scientific">Holdemanella biformis</name>
    <dbReference type="NCBI Taxonomy" id="1735"/>
    <lineage>
        <taxon>Bacteria</taxon>
        <taxon>Bacillati</taxon>
        <taxon>Bacillota</taxon>
        <taxon>Erysipelotrichia</taxon>
        <taxon>Erysipelotrichales</taxon>
        <taxon>Erysipelotrichaceae</taxon>
        <taxon>Holdemanella</taxon>
    </lineage>
</organism>
<dbReference type="PANTHER" id="PTHR40056:SF1">
    <property type="entry name" value="DUF1836 DOMAIN-CONTAINING PROTEIN"/>
    <property type="match status" value="1"/>
</dbReference>
<accession>A0A412IYM3</accession>